<feature type="domain" description="Protein kinase" evidence="1">
    <location>
        <begin position="206"/>
        <end position="563"/>
    </location>
</feature>
<dbReference type="Gene3D" id="1.20.120.1020">
    <property type="entry name" value="Prion-inhibition and propagation, HeLo domain"/>
    <property type="match status" value="1"/>
</dbReference>
<dbReference type="InterPro" id="IPR011009">
    <property type="entry name" value="Kinase-like_dom_sf"/>
</dbReference>
<comment type="caution">
    <text evidence="2">The sequence shown here is derived from an EMBL/GenBank/DDBJ whole genome shotgun (WGS) entry which is preliminary data.</text>
</comment>
<dbReference type="InterPro" id="IPR038305">
    <property type="entry name" value="HeLo_sf"/>
</dbReference>
<dbReference type="InterPro" id="IPR029498">
    <property type="entry name" value="HeLo_dom"/>
</dbReference>
<dbReference type="Pfam" id="PF24476">
    <property type="entry name" value="DUF7580"/>
    <property type="match status" value="1"/>
</dbReference>
<reference evidence="2 3" key="1">
    <citation type="submission" date="2017-04" db="EMBL/GenBank/DDBJ databases">
        <title>Draft genome sequence of Tuber borchii Vittad., a whitish edible truffle.</title>
        <authorList>
            <consortium name="DOE Joint Genome Institute"/>
            <person name="Murat C."/>
            <person name="Kuo A."/>
            <person name="Barry K.W."/>
            <person name="Clum A."/>
            <person name="Dockter R.B."/>
            <person name="Fauchery L."/>
            <person name="Iotti M."/>
            <person name="Kohler A."/>
            <person name="Labutti K."/>
            <person name="Lindquist E.A."/>
            <person name="Lipzen A."/>
            <person name="Ohm R.A."/>
            <person name="Wang M."/>
            <person name="Grigoriev I.V."/>
            <person name="Zambonelli A."/>
            <person name="Martin F.M."/>
        </authorList>
    </citation>
    <scope>NUCLEOTIDE SEQUENCE [LARGE SCALE GENOMIC DNA]</scope>
    <source>
        <strain evidence="2 3">Tbo3840</strain>
    </source>
</reference>
<organism evidence="2 3">
    <name type="scientific">Tuber borchii</name>
    <name type="common">White truffle</name>
    <dbReference type="NCBI Taxonomy" id="42251"/>
    <lineage>
        <taxon>Eukaryota</taxon>
        <taxon>Fungi</taxon>
        <taxon>Dikarya</taxon>
        <taxon>Ascomycota</taxon>
        <taxon>Pezizomycotina</taxon>
        <taxon>Pezizomycetes</taxon>
        <taxon>Pezizales</taxon>
        <taxon>Tuberaceae</taxon>
        <taxon>Tuber</taxon>
    </lineage>
</organism>
<keyword evidence="2" id="KW-0640">Prion</keyword>
<dbReference type="EMBL" id="NESQ01000323">
    <property type="protein sequence ID" value="PUU74093.1"/>
    <property type="molecule type" value="Genomic_DNA"/>
</dbReference>
<sequence>MDIAAFSIQVFQLYIMCVEGYAVFSRAKALGSDSKLIQTKFRIEEHRLEEWGQYWGFSRKDTTQLERSLLMRGQNTRKIVIEALTAVSIILRDSDTLMSRYGLKKNDLDSQEVLRNLDQKLVERLTFERGRHDEYVVQINKRNSLLAKCLWGIRDKSRIERLIMELKGFNDTLELLLPRGGEKSIDWSTATLISGSDDPEELGIVAKALKELGQEEAGRIVHFRLENIRLERAAAQVLTSRPSQHLLINKNDLDFIPRRSSRERSLALCGADMVMVEWKPYQLDVSGRQTEVIAQRADNLARQLHVSTARPANWNILPCLGYFDDAAKFRYGYVNALPRGIQQYLPLSLYELLETSIPSLGERFRLAEYLAKSLLLFHSSGWVHKSIRSSNIVFFHCAVNNCPLYGNPYIVGFDYARPDNPNAQSIERSAGNNTENEIYRHPDLQKANPRRFTAADDIFGLGLVLLEIGLWKRLRTFGPGKGKEFLDKCITETDKLNPKVGKTYANAVKLCLSGSLGSKHEASLGWEKAVGNREWEDDWRNDKLAEGGKFYWEVVHQLGKCQA</sequence>
<dbReference type="PANTHER" id="PTHR37542">
    <property type="entry name" value="HELO DOMAIN-CONTAINING PROTEIN-RELATED"/>
    <property type="match status" value="1"/>
</dbReference>
<name>A0A2T6ZF38_TUBBO</name>
<dbReference type="GO" id="GO:0005524">
    <property type="term" value="F:ATP binding"/>
    <property type="evidence" value="ECO:0007669"/>
    <property type="project" value="InterPro"/>
</dbReference>
<dbReference type="Pfam" id="PF14479">
    <property type="entry name" value="HeLo"/>
    <property type="match status" value="1"/>
</dbReference>
<dbReference type="InterPro" id="IPR056002">
    <property type="entry name" value="DUF7580"/>
</dbReference>
<dbReference type="Proteomes" id="UP000244722">
    <property type="component" value="Unassembled WGS sequence"/>
</dbReference>
<dbReference type="SUPFAM" id="SSF56112">
    <property type="entry name" value="Protein kinase-like (PK-like)"/>
    <property type="match status" value="1"/>
</dbReference>
<gene>
    <name evidence="2" type="ORF">B9Z19DRAFT_1093673</name>
</gene>
<dbReference type="GO" id="GO:0004672">
    <property type="term" value="F:protein kinase activity"/>
    <property type="evidence" value="ECO:0007669"/>
    <property type="project" value="InterPro"/>
</dbReference>
<evidence type="ECO:0000259" key="1">
    <source>
        <dbReference type="PROSITE" id="PS50011"/>
    </source>
</evidence>
<accession>A0A2T6ZF38</accession>
<dbReference type="InterPro" id="IPR000719">
    <property type="entry name" value="Prot_kinase_dom"/>
</dbReference>
<keyword evidence="3" id="KW-1185">Reference proteome</keyword>
<protein>
    <submittedName>
        <fullName evidence="2">Prion-inhibition and propagation-domain-containing protein</fullName>
    </submittedName>
</protein>
<dbReference type="AlphaFoldDB" id="A0A2T6ZF38"/>
<evidence type="ECO:0000313" key="2">
    <source>
        <dbReference type="EMBL" id="PUU74093.1"/>
    </source>
</evidence>
<keyword evidence="2" id="KW-0034">Amyloid</keyword>
<dbReference type="Gene3D" id="1.10.510.10">
    <property type="entry name" value="Transferase(Phosphotransferase) domain 1"/>
    <property type="match status" value="1"/>
</dbReference>
<evidence type="ECO:0000313" key="3">
    <source>
        <dbReference type="Proteomes" id="UP000244722"/>
    </source>
</evidence>
<dbReference type="OrthoDB" id="1911848at2759"/>
<dbReference type="PROSITE" id="PS50011">
    <property type="entry name" value="PROTEIN_KINASE_DOM"/>
    <property type="match status" value="1"/>
</dbReference>
<proteinExistence type="predicted"/>